<evidence type="ECO:0000313" key="2">
    <source>
        <dbReference type="Proteomes" id="UP000696280"/>
    </source>
</evidence>
<proteinExistence type="predicted"/>
<reference evidence="1" key="1">
    <citation type="submission" date="2021-07" db="EMBL/GenBank/DDBJ databases">
        <authorList>
            <person name="Durling M."/>
        </authorList>
    </citation>
    <scope>NUCLEOTIDE SEQUENCE</scope>
</reference>
<gene>
    <name evidence="1" type="ORF">HYFRA_00010160</name>
</gene>
<sequence>MYHRIIPKHTGNKTRQLHSYFEFALCYQDNASVTRLYLSGGESNKRGPRQEAVAVPSTGAEADLSRMTNQIQVICILLAMSRMVSVASIFLSKGTCRGIVGCVRFCATSIYNPLLQHHITINLYLESKQKTAPKSQREKTFLHLLCKEATELRRIVSESASHSQDFRLHLFSKVKKVQSSRENNGNVMQKKGATENSSSAFLGIPLQEITALLIISSSEWSTLRIGKTLSKEK</sequence>
<accession>A0A9N9KTM6</accession>
<organism evidence="1 2">
    <name type="scientific">Hymenoscyphus fraxineus</name>
    <dbReference type="NCBI Taxonomy" id="746836"/>
    <lineage>
        <taxon>Eukaryota</taxon>
        <taxon>Fungi</taxon>
        <taxon>Dikarya</taxon>
        <taxon>Ascomycota</taxon>
        <taxon>Pezizomycotina</taxon>
        <taxon>Leotiomycetes</taxon>
        <taxon>Helotiales</taxon>
        <taxon>Helotiaceae</taxon>
        <taxon>Hymenoscyphus</taxon>
    </lineage>
</organism>
<dbReference type="Proteomes" id="UP000696280">
    <property type="component" value="Unassembled WGS sequence"/>
</dbReference>
<dbReference type="AlphaFoldDB" id="A0A9N9KTM6"/>
<keyword evidence="2" id="KW-1185">Reference proteome</keyword>
<name>A0A9N9KTM6_9HELO</name>
<evidence type="ECO:0000313" key="1">
    <source>
        <dbReference type="EMBL" id="CAG8953411.1"/>
    </source>
</evidence>
<comment type="caution">
    <text evidence="1">The sequence shown here is derived from an EMBL/GenBank/DDBJ whole genome shotgun (WGS) entry which is preliminary data.</text>
</comment>
<protein>
    <submittedName>
        <fullName evidence="1">Uncharacterized protein</fullName>
    </submittedName>
</protein>
<dbReference type="EMBL" id="CAJVRL010000050">
    <property type="protein sequence ID" value="CAG8953411.1"/>
    <property type="molecule type" value="Genomic_DNA"/>
</dbReference>